<dbReference type="EMBL" id="CP013420">
    <property type="protein sequence ID" value="AOJ74494.1"/>
    <property type="molecule type" value="Genomic_DNA"/>
</dbReference>
<sequence>MRMSLRSRQCYGAVMMTTSFRLASHALDAFDDDASSPALPHFNAAVARRIGELARRRMFAAARRRDRAGDARITVRVDA</sequence>
<evidence type="ECO:0000313" key="2">
    <source>
        <dbReference type="Proteomes" id="UP000243680"/>
    </source>
</evidence>
<proteinExistence type="predicted"/>
<reference evidence="1 2" key="1">
    <citation type="submission" date="2015-12" db="EMBL/GenBank/DDBJ databases">
        <title>Diversity of Burkholderia near neighbor genomes.</title>
        <authorList>
            <person name="Sahl J."/>
            <person name="Wagner D."/>
            <person name="Keim P."/>
        </authorList>
    </citation>
    <scope>NUCLEOTIDE SEQUENCE [LARGE SCALE GENOMIC DNA]</scope>
    <source>
        <strain evidence="1 2">MSMB0783</strain>
    </source>
</reference>
<organism evidence="1 2">
    <name type="scientific">Burkholderia ubonensis</name>
    <dbReference type="NCBI Taxonomy" id="101571"/>
    <lineage>
        <taxon>Bacteria</taxon>
        <taxon>Pseudomonadati</taxon>
        <taxon>Pseudomonadota</taxon>
        <taxon>Betaproteobacteria</taxon>
        <taxon>Burkholderiales</taxon>
        <taxon>Burkholderiaceae</taxon>
        <taxon>Burkholderia</taxon>
        <taxon>Burkholderia cepacia complex</taxon>
    </lineage>
</organism>
<dbReference type="Proteomes" id="UP000243680">
    <property type="component" value="Chromosome 1"/>
</dbReference>
<gene>
    <name evidence="1" type="ORF">WJ35_05030</name>
</gene>
<name>A0A1B4LBE6_9BURK</name>
<accession>A0A1B4LBE6</accession>
<dbReference type="AlphaFoldDB" id="A0A1B4LBE6"/>
<protein>
    <submittedName>
        <fullName evidence="1">Uncharacterized protein</fullName>
    </submittedName>
</protein>
<evidence type="ECO:0000313" key="1">
    <source>
        <dbReference type="EMBL" id="AOJ74494.1"/>
    </source>
</evidence>